<dbReference type="InterPro" id="IPR050766">
    <property type="entry name" value="Bact_Lucif_Oxidored"/>
</dbReference>
<dbReference type="GO" id="GO:0005829">
    <property type="term" value="C:cytosol"/>
    <property type="evidence" value="ECO:0007669"/>
    <property type="project" value="TreeGrafter"/>
</dbReference>
<evidence type="ECO:0000313" key="6">
    <source>
        <dbReference type="Proteomes" id="UP000336646"/>
    </source>
</evidence>
<organism evidence="5 6">
    <name type="scientific">Corynebacterium sanguinis</name>
    <dbReference type="NCBI Taxonomy" id="2594913"/>
    <lineage>
        <taxon>Bacteria</taxon>
        <taxon>Bacillati</taxon>
        <taxon>Actinomycetota</taxon>
        <taxon>Actinomycetes</taxon>
        <taxon>Mycobacteriales</taxon>
        <taxon>Corynebacteriaceae</taxon>
        <taxon>Corynebacterium</taxon>
    </lineage>
</organism>
<comment type="caution">
    <text evidence="5">The sequence shown here is derived from an EMBL/GenBank/DDBJ whole genome shotgun (WGS) entry which is preliminary data.</text>
</comment>
<dbReference type="PANTHER" id="PTHR30137">
    <property type="entry name" value="LUCIFERASE-LIKE MONOOXYGENASE"/>
    <property type="match status" value="1"/>
</dbReference>
<evidence type="ECO:0000313" key="4">
    <source>
        <dbReference type="EMBL" id="MBA4506012.1"/>
    </source>
</evidence>
<name>A0A6C1TZ58_9CORY</name>
<dbReference type="AlphaFoldDB" id="A0A6C1TZ58"/>
<dbReference type="OrthoDB" id="9776438at2"/>
<reference evidence="4 7" key="2">
    <citation type="submission" date="2020-07" db="EMBL/GenBank/DDBJ databases">
        <authorList>
            <person name="Khare M."/>
        </authorList>
    </citation>
    <scope>NUCLEOTIDE SEQUENCE [LARGE SCALE GENOMIC DNA]</scope>
    <source>
        <strain evidence="4 7">P8776</strain>
    </source>
</reference>
<dbReference type="Pfam" id="PF00296">
    <property type="entry name" value="Bac_luciferase"/>
    <property type="match status" value="1"/>
</dbReference>
<gene>
    <name evidence="5" type="ORF">EKI59_06085</name>
    <name evidence="4" type="ORF">H0H28_11955</name>
</gene>
<evidence type="ECO:0000313" key="7">
    <source>
        <dbReference type="Proteomes" id="UP000580709"/>
    </source>
</evidence>
<sequence>MVEVGLVTSGDLQADTDRNVLTHAQSIHNVVEEAVLADEVGFDVFGIGEHHREDYAVSAPDMLLAAIASRTDNNHLTTIVIALSSDDPVRIFQRFSTLQAISNGLAEMQLGRGSFTESLPLFGYDLRDYEALFEEKLDLVRTLLDADASREPFSWSGTTRASLELASVYPRTDQPLLTWVAVGGSPESVVRAARQRMKLMLAITGGAPVRFKPFVDLFHQANEQLGQPRNSVGAHVHGFVAKTDEEAAERMYPHWHRSRTLIGRDRGWPDPTPEQFYNEIRHGALHLGSPETVAQKTARTIRELGLDRLVFKYSNGTLPHEYSLESIRLMGEQVIPRVRELLEEG</sequence>
<dbReference type="InterPro" id="IPR036661">
    <property type="entry name" value="Luciferase-like_sf"/>
</dbReference>
<dbReference type="EMBL" id="JACEOR010000544">
    <property type="protein sequence ID" value="MBA4506012.1"/>
    <property type="molecule type" value="Genomic_DNA"/>
</dbReference>
<keyword evidence="1" id="KW-0560">Oxidoreductase</keyword>
<evidence type="ECO:0000256" key="2">
    <source>
        <dbReference type="ARBA" id="ARBA00023033"/>
    </source>
</evidence>
<evidence type="ECO:0000313" key="5">
    <source>
        <dbReference type="EMBL" id="TVS28698.1"/>
    </source>
</evidence>
<dbReference type="InterPro" id="IPR011251">
    <property type="entry name" value="Luciferase-like_dom"/>
</dbReference>
<evidence type="ECO:0000259" key="3">
    <source>
        <dbReference type="Pfam" id="PF00296"/>
    </source>
</evidence>
<protein>
    <submittedName>
        <fullName evidence="5">LLM class flavin-dependent oxidoreductase</fullName>
    </submittedName>
</protein>
<dbReference type="Proteomes" id="UP000336646">
    <property type="component" value="Unassembled WGS sequence"/>
</dbReference>
<evidence type="ECO:0000256" key="1">
    <source>
        <dbReference type="ARBA" id="ARBA00023002"/>
    </source>
</evidence>
<keyword evidence="7" id="KW-1185">Reference proteome</keyword>
<feature type="domain" description="Luciferase-like" evidence="3">
    <location>
        <begin position="3"/>
        <end position="307"/>
    </location>
</feature>
<dbReference type="GO" id="GO:0016705">
    <property type="term" value="F:oxidoreductase activity, acting on paired donors, with incorporation or reduction of molecular oxygen"/>
    <property type="evidence" value="ECO:0007669"/>
    <property type="project" value="InterPro"/>
</dbReference>
<reference evidence="5 6" key="1">
    <citation type="submission" date="2018-12" db="EMBL/GenBank/DDBJ databases">
        <title>Corynebacterium sanguinis sp. nov., a clinically-associated and environmental corynebacterium.</title>
        <authorList>
            <person name="Gonzales-Siles L."/>
            <person name="Jaen-Luchoro D."/>
            <person name="Cardew S."/>
            <person name="Inganas E."/>
            <person name="Ohlen M."/>
            <person name="Jensie-Markopolous S."/>
            <person name="Pinyeiro-Iglesias B."/>
            <person name="Molin K."/>
            <person name="Skovbjerg S."/>
            <person name="Svensson-Stadler L."/>
            <person name="Funke G."/>
            <person name="Moore E.R.B."/>
        </authorList>
    </citation>
    <scope>NUCLEOTIDE SEQUENCE [LARGE SCALE GENOMIC DNA]</scope>
    <source>
        <strain evidence="5 6">58734</strain>
    </source>
</reference>
<dbReference type="SUPFAM" id="SSF51679">
    <property type="entry name" value="Bacterial luciferase-like"/>
    <property type="match status" value="1"/>
</dbReference>
<dbReference type="EMBL" id="RXIR01000010">
    <property type="protein sequence ID" value="TVS28698.1"/>
    <property type="molecule type" value="Genomic_DNA"/>
</dbReference>
<accession>A0A6C1TZ58</accession>
<proteinExistence type="predicted"/>
<dbReference type="PANTHER" id="PTHR30137:SF8">
    <property type="entry name" value="BLR5498 PROTEIN"/>
    <property type="match status" value="1"/>
</dbReference>
<dbReference type="Proteomes" id="UP000580709">
    <property type="component" value="Unassembled WGS sequence"/>
</dbReference>
<keyword evidence="2" id="KW-0503">Monooxygenase</keyword>
<dbReference type="Gene3D" id="3.20.20.30">
    <property type="entry name" value="Luciferase-like domain"/>
    <property type="match status" value="1"/>
</dbReference>
<dbReference type="RefSeq" id="WP_144691035.1">
    <property type="nucleotide sequence ID" value="NZ_JACEOR010000544.1"/>
</dbReference>
<dbReference type="GO" id="GO:0004497">
    <property type="term" value="F:monooxygenase activity"/>
    <property type="evidence" value="ECO:0007669"/>
    <property type="project" value="UniProtKB-KW"/>
</dbReference>